<dbReference type="AlphaFoldDB" id="A0AAI9ZU90"/>
<evidence type="ECO:0000313" key="1">
    <source>
        <dbReference type="EMBL" id="KAK1636767.1"/>
    </source>
</evidence>
<sequence length="166" mass="18946">MGAGAQGHHRRLGSRRGVFVVLDQMDERRRKRKTLEVEGRGHRCQPSLIRRRKWHPCMFQVTFLVWRPVPSLFAWPDPPYSPTEESRGMLDLELARSVSTRLCAGIRGVFGVVYGVCGLFVRIEYLKADLRLRLILGCPHQNSTNQSRASWHKISSAIRPGLSLLS</sequence>
<gene>
    <name evidence="1" type="ORF">BDP81DRAFT_27985</name>
</gene>
<protein>
    <submittedName>
        <fullName evidence="1">Uncharacterized protein</fullName>
    </submittedName>
</protein>
<dbReference type="GeneID" id="85467857"/>
<name>A0AAI9ZU90_9PEZI</name>
<dbReference type="RefSeq" id="XP_060445374.1">
    <property type="nucleotide sequence ID" value="XM_060582995.1"/>
</dbReference>
<keyword evidence="2" id="KW-1185">Reference proteome</keyword>
<reference evidence="1" key="1">
    <citation type="submission" date="2021-06" db="EMBL/GenBank/DDBJ databases">
        <title>Comparative genomics, transcriptomics and evolutionary studies reveal genomic signatures of adaptation to plant cell wall in hemibiotrophic fungi.</title>
        <authorList>
            <consortium name="DOE Joint Genome Institute"/>
            <person name="Baroncelli R."/>
            <person name="Diaz J.F."/>
            <person name="Benocci T."/>
            <person name="Peng M."/>
            <person name="Battaglia E."/>
            <person name="Haridas S."/>
            <person name="Andreopoulos W."/>
            <person name="Labutti K."/>
            <person name="Pangilinan J."/>
            <person name="Floch G.L."/>
            <person name="Makela M.R."/>
            <person name="Henrissat B."/>
            <person name="Grigoriev I.V."/>
            <person name="Crouch J.A."/>
            <person name="De Vries R.P."/>
            <person name="Sukno S.A."/>
            <person name="Thon M.R."/>
        </authorList>
    </citation>
    <scope>NUCLEOTIDE SEQUENCE</scope>
    <source>
        <strain evidence="1">CBS 102054</strain>
    </source>
</reference>
<dbReference type="EMBL" id="JAHMHQ010000010">
    <property type="protein sequence ID" value="KAK1636767.1"/>
    <property type="molecule type" value="Genomic_DNA"/>
</dbReference>
<comment type="caution">
    <text evidence="1">The sequence shown here is derived from an EMBL/GenBank/DDBJ whole genome shotgun (WGS) entry which is preliminary data.</text>
</comment>
<accession>A0AAI9ZU90</accession>
<proteinExistence type="predicted"/>
<organism evidence="1 2">
    <name type="scientific">Colletotrichum phormii</name>
    <dbReference type="NCBI Taxonomy" id="359342"/>
    <lineage>
        <taxon>Eukaryota</taxon>
        <taxon>Fungi</taxon>
        <taxon>Dikarya</taxon>
        <taxon>Ascomycota</taxon>
        <taxon>Pezizomycotina</taxon>
        <taxon>Sordariomycetes</taxon>
        <taxon>Hypocreomycetidae</taxon>
        <taxon>Glomerellales</taxon>
        <taxon>Glomerellaceae</taxon>
        <taxon>Colletotrichum</taxon>
        <taxon>Colletotrichum acutatum species complex</taxon>
    </lineage>
</organism>
<dbReference type="Proteomes" id="UP001243989">
    <property type="component" value="Unassembled WGS sequence"/>
</dbReference>
<evidence type="ECO:0000313" key="2">
    <source>
        <dbReference type="Proteomes" id="UP001243989"/>
    </source>
</evidence>